<dbReference type="Gene3D" id="3.30.200.20">
    <property type="entry name" value="Phosphorylase Kinase, domain 1"/>
    <property type="match status" value="1"/>
</dbReference>
<feature type="domain" description="Aminoglycoside phosphotransferase" evidence="1">
    <location>
        <begin position="30"/>
        <end position="240"/>
    </location>
</feature>
<dbReference type="AlphaFoldDB" id="A0A831TH56"/>
<comment type="caution">
    <text evidence="2">The sequence shown here is derived from an EMBL/GenBank/DDBJ whole genome shotgun (WGS) entry which is preliminary data.</text>
</comment>
<dbReference type="InterPro" id="IPR051678">
    <property type="entry name" value="AGP_Transferase"/>
</dbReference>
<accession>A0A831TH56</accession>
<organism evidence="2">
    <name type="scientific">Thermorudis peleae</name>
    <dbReference type="NCBI Taxonomy" id="1382356"/>
    <lineage>
        <taxon>Bacteria</taxon>
        <taxon>Pseudomonadati</taxon>
        <taxon>Thermomicrobiota</taxon>
        <taxon>Thermomicrobia</taxon>
        <taxon>Thermomicrobia incertae sedis</taxon>
        <taxon>Thermorudis</taxon>
    </lineage>
</organism>
<dbReference type="InterPro" id="IPR002575">
    <property type="entry name" value="Aminoglycoside_PTrfase"/>
</dbReference>
<evidence type="ECO:0000313" key="2">
    <source>
        <dbReference type="EMBL" id="HEG92181.1"/>
    </source>
</evidence>
<dbReference type="PANTHER" id="PTHR21310:SF15">
    <property type="entry name" value="AMINOGLYCOSIDE PHOSPHOTRANSFERASE DOMAIN-CONTAINING PROTEIN"/>
    <property type="match status" value="1"/>
</dbReference>
<reference evidence="2" key="1">
    <citation type="journal article" date="2020" name="mSystems">
        <title>Genome- and Community-Level Interaction Insights into Carbon Utilization and Element Cycling Functions of Hydrothermarchaeota in Hydrothermal Sediment.</title>
        <authorList>
            <person name="Zhou Z."/>
            <person name="Liu Y."/>
            <person name="Xu W."/>
            <person name="Pan J."/>
            <person name="Luo Z.H."/>
            <person name="Li M."/>
        </authorList>
    </citation>
    <scope>NUCLEOTIDE SEQUENCE [LARGE SCALE GENOMIC DNA]</scope>
    <source>
        <strain evidence="2">SpSt-210</strain>
    </source>
</reference>
<protein>
    <recommendedName>
        <fullName evidence="1">Aminoglycoside phosphotransferase domain-containing protein</fullName>
    </recommendedName>
</protein>
<dbReference type="PANTHER" id="PTHR21310">
    <property type="entry name" value="AMINOGLYCOSIDE PHOSPHOTRANSFERASE-RELATED-RELATED"/>
    <property type="match status" value="1"/>
</dbReference>
<gene>
    <name evidence="2" type="ORF">ENP34_12230</name>
</gene>
<dbReference type="SUPFAM" id="SSF56112">
    <property type="entry name" value="Protein kinase-like (PK-like)"/>
    <property type="match status" value="1"/>
</dbReference>
<name>A0A831TH56_9BACT</name>
<evidence type="ECO:0000259" key="1">
    <source>
        <dbReference type="Pfam" id="PF01636"/>
    </source>
</evidence>
<dbReference type="Pfam" id="PF01636">
    <property type="entry name" value="APH"/>
    <property type="match status" value="1"/>
</dbReference>
<proteinExistence type="predicted"/>
<dbReference type="Gene3D" id="3.90.1200.10">
    <property type="match status" value="1"/>
</dbReference>
<dbReference type="EMBL" id="DSIY01000282">
    <property type="protein sequence ID" value="HEG92181.1"/>
    <property type="molecule type" value="Genomic_DNA"/>
</dbReference>
<dbReference type="InterPro" id="IPR011009">
    <property type="entry name" value="Kinase-like_dom_sf"/>
</dbReference>
<sequence>MLRRGGQVEETVRFRQLIEAAFPELDIRSIVFLGAGWDSTTVLVNGELVFRFPRRADVARAIEVERCLLPSLTPRLPLPIPRFDFVAGPLPGYPWRFVGYRALPGRPMADMPASSLCLEQIGRALGVFVRALHDAPVELADRCAAVFYTPAAWVERYWQLAQDTLPIVERALGEEPARRLQAFWAEYRNDPRSRRFTPAIVHADLNPDHVLIDPATGEVTGVIDFGDACIGDPAIDFAGFPEEIIAAMLATYGRDDPGLLHRSQALARAIPLHAIHFGALVRDETILSAGLAELALQLGG</sequence>